<dbReference type="EMBL" id="JXTC01000005">
    <property type="protein sequence ID" value="POO02097.1"/>
    <property type="molecule type" value="Genomic_DNA"/>
</dbReference>
<evidence type="ECO:0000313" key="2">
    <source>
        <dbReference type="Proteomes" id="UP000237000"/>
    </source>
</evidence>
<organism evidence="1 2">
    <name type="scientific">Trema orientale</name>
    <name type="common">Charcoal tree</name>
    <name type="synonym">Celtis orientalis</name>
    <dbReference type="NCBI Taxonomy" id="63057"/>
    <lineage>
        <taxon>Eukaryota</taxon>
        <taxon>Viridiplantae</taxon>
        <taxon>Streptophyta</taxon>
        <taxon>Embryophyta</taxon>
        <taxon>Tracheophyta</taxon>
        <taxon>Spermatophyta</taxon>
        <taxon>Magnoliopsida</taxon>
        <taxon>eudicotyledons</taxon>
        <taxon>Gunneridae</taxon>
        <taxon>Pentapetalae</taxon>
        <taxon>rosids</taxon>
        <taxon>fabids</taxon>
        <taxon>Rosales</taxon>
        <taxon>Cannabaceae</taxon>
        <taxon>Trema</taxon>
    </lineage>
</organism>
<name>A0A2P5FWG2_TREOI</name>
<feature type="non-terminal residue" evidence="1">
    <location>
        <position position="1"/>
    </location>
</feature>
<comment type="caution">
    <text evidence="1">The sequence shown here is derived from an EMBL/GenBank/DDBJ whole genome shotgun (WGS) entry which is preliminary data.</text>
</comment>
<accession>A0A2P5FWG2</accession>
<protein>
    <submittedName>
        <fullName evidence="1">Uncharacterized protein</fullName>
    </submittedName>
</protein>
<dbReference type="InParanoid" id="A0A2P5FWG2"/>
<dbReference type="Proteomes" id="UP000237000">
    <property type="component" value="Unassembled WGS sequence"/>
</dbReference>
<reference evidence="2" key="1">
    <citation type="submission" date="2016-06" db="EMBL/GenBank/DDBJ databases">
        <title>Parallel loss of symbiosis genes in relatives of nitrogen-fixing non-legume Parasponia.</title>
        <authorList>
            <person name="Van Velzen R."/>
            <person name="Holmer R."/>
            <person name="Bu F."/>
            <person name="Rutten L."/>
            <person name="Van Zeijl A."/>
            <person name="Liu W."/>
            <person name="Santuari L."/>
            <person name="Cao Q."/>
            <person name="Sharma T."/>
            <person name="Shen D."/>
            <person name="Roswanjaya Y."/>
            <person name="Wardhani T."/>
            <person name="Kalhor M.S."/>
            <person name="Jansen J."/>
            <person name="Van den Hoogen J."/>
            <person name="Gungor B."/>
            <person name="Hartog M."/>
            <person name="Hontelez J."/>
            <person name="Verver J."/>
            <person name="Yang W.-C."/>
            <person name="Schijlen E."/>
            <person name="Repin R."/>
            <person name="Schilthuizen M."/>
            <person name="Schranz E."/>
            <person name="Heidstra R."/>
            <person name="Miyata K."/>
            <person name="Fedorova E."/>
            <person name="Kohlen W."/>
            <person name="Bisseling T."/>
            <person name="Smit S."/>
            <person name="Geurts R."/>
        </authorList>
    </citation>
    <scope>NUCLEOTIDE SEQUENCE [LARGE SCALE GENOMIC DNA]</scope>
    <source>
        <strain evidence="2">cv. RG33-2</strain>
    </source>
</reference>
<proteinExistence type="predicted"/>
<dbReference type="AlphaFoldDB" id="A0A2P5FWG2"/>
<evidence type="ECO:0000313" key="1">
    <source>
        <dbReference type="EMBL" id="POO02097.1"/>
    </source>
</evidence>
<keyword evidence="2" id="KW-1185">Reference proteome</keyword>
<gene>
    <name evidence="1" type="ORF">TorRG33x02_018810</name>
</gene>
<sequence>YHSHCRSTLARPVSIARSLTLTLAISPSHAPAASRSTLGALGTLIEETE</sequence>